<name>A0A6N7XEG2_9FIRM</name>
<dbReference type="InterPro" id="IPR024523">
    <property type="entry name" value="DUF3793"/>
</dbReference>
<keyword evidence="2" id="KW-1185">Reference proteome</keyword>
<accession>A0A6N7XEG2</accession>
<protein>
    <submittedName>
        <fullName evidence="1">DUF3793 family protein</fullName>
    </submittedName>
</protein>
<gene>
    <name evidence="1" type="ORF">FYJ71_01745</name>
</gene>
<dbReference type="EMBL" id="VUNE01000001">
    <property type="protein sequence ID" value="MST61697.1"/>
    <property type="molecule type" value="Genomic_DNA"/>
</dbReference>
<evidence type="ECO:0000313" key="1">
    <source>
        <dbReference type="EMBL" id="MST61697.1"/>
    </source>
</evidence>
<dbReference type="AlphaFoldDB" id="A0A6N7XEG2"/>
<proteinExistence type="predicted"/>
<evidence type="ECO:0000313" key="2">
    <source>
        <dbReference type="Proteomes" id="UP000440713"/>
    </source>
</evidence>
<sequence length="194" mass="22801">MLNSKFEKMLANFCSPVLLGKKVSNLVSIIKSEIPEISIVLEQYNSQFNRYDLYFKNICECENRVLIFVYKKSLLEKHFLDKEVGRLLVEFGYSTDRTLEDNLSILEKRMINSAFPHEIGLFLGYPINDVMGFIDNKGQNYKYCGYWKVYKNVEKTKRIFKSYDNMKSIINKRLDCGECIENILIRTKNNLQIA</sequence>
<dbReference type="Proteomes" id="UP000440713">
    <property type="component" value="Unassembled WGS sequence"/>
</dbReference>
<comment type="caution">
    <text evidence="1">The sequence shown here is derived from an EMBL/GenBank/DDBJ whole genome shotgun (WGS) entry which is preliminary data.</text>
</comment>
<organism evidence="1 2">
    <name type="scientific">Peptostreptococcus porci</name>
    <dbReference type="NCBI Taxonomy" id="2652282"/>
    <lineage>
        <taxon>Bacteria</taxon>
        <taxon>Bacillati</taxon>
        <taxon>Bacillota</taxon>
        <taxon>Clostridia</taxon>
        <taxon>Peptostreptococcales</taxon>
        <taxon>Peptostreptococcaceae</taxon>
        <taxon>Peptostreptococcus</taxon>
    </lineage>
</organism>
<dbReference type="RefSeq" id="WP_154537091.1">
    <property type="nucleotide sequence ID" value="NZ_JAQYHJ010000063.1"/>
</dbReference>
<reference evidence="1 2" key="1">
    <citation type="submission" date="2019-08" db="EMBL/GenBank/DDBJ databases">
        <title>In-depth cultivation of the pig gut microbiome towards novel bacterial diversity and tailored functional studies.</title>
        <authorList>
            <person name="Wylensek D."/>
            <person name="Hitch T.C.A."/>
            <person name="Clavel T."/>
        </authorList>
    </citation>
    <scope>NUCLEOTIDE SEQUENCE [LARGE SCALE GENOMIC DNA]</scope>
    <source>
        <strain evidence="1 2">WCA-SAB-591-4A-A</strain>
    </source>
</reference>
<dbReference type="Pfam" id="PF12672">
    <property type="entry name" value="DUF3793"/>
    <property type="match status" value="1"/>
</dbReference>